<feature type="domain" description="N-acetyltransferase" evidence="3">
    <location>
        <begin position="3"/>
        <end position="148"/>
    </location>
</feature>
<evidence type="ECO:0000256" key="2">
    <source>
        <dbReference type="ARBA" id="ARBA00023315"/>
    </source>
</evidence>
<dbReference type="Gene3D" id="3.40.630.30">
    <property type="match status" value="1"/>
</dbReference>
<dbReference type="Pfam" id="PF00583">
    <property type="entry name" value="Acetyltransf_1"/>
    <property type="match status" value="1"/>
</dbReference>
<keyword evidence="1 4" id="KW-0808">Transferase</keyword>
<evidence type="ECO:0000259" key="3">
    <source>
        <dbReference type="PROSITE" id="PS51186"/>
    </source>
</evidence>
<dbReference type="CDD" id="cd04301">
    <property type="entry name" value="NAT_SF"/>
    <property type="match status" value="1"/>
</dbReference>
<dbReference type="PANTHER" id="PTHR42919:SF8">
    <property type="entry name" value="N-ALPHA-ACETYLTRANSFERASE 50"/>
    <property type="match status" value="1"/>
</dbReference>
<proteinExistence type="predicted"/>
<name>A0A1M7BYM0_9BACT</name>
<keyword evidence="5" id="KW-1185">Reference proteome</keyword>
<dbReference type="InterPro" id="IPR051556">
    <property type="entry name" value="N-term/lysine_N-AcTrnsfr"/>
</dbReference>
<dbReference type="InterPro" id="IPR016181">
    <property type="entry name" value="Acyl_CoA_acyltransferase"/>
</dbReference>
<dbReference type="AlphaFoldDB" id="A0A1M7BYM0"/>
<dbReference type="OrthoDB" id="9797178at2"/>
<dbReference type="InterPro" id="IPR000182">
    <property type="entry name" value="GNAT_dom"/>
</dbReference>
<evidence type="ECO:0000313" key="4">
    <source>
        <dbReference type="EMBL" id="SHL60027.1"/>
    </source>
</evidence>
<organism evidence="4 5">
    <name type="scientific">Chitinophaga jiangningensis</name>
    <dbReference type="NCBI Taxonomy" id="1419482"/>
    <lineage>
        <taxon>Bacteria</taxon>
        <taxon>Pseudomonadati</taxon>
        <taxon>Bacteroidota</taxon>
        <taxon>Chitinophagia</taxon>
        <taxon>Chitinophagales</taxon>
        <taxon>Chitinophagaceae</taxon>
        <taxon>Chitinophaga</taxon>
    </lineage>
</organism>
<dbReference type="GO" id="GO:0016747">
    <property type="term" value="F:acyltransferase activity, transferring groups other than amino-acyl groups"/>
    <property type="evidence" value="ECO:0007669"/>
    <property type="project" value="InterPro"/>
</dbReference>
<dbReference type="Proteomes" id="UP000184420">
    <property type="component" value="Unassembled WGS sequence"/>
</dbReference>
<keyword evidence="2" id="KW-0012">Acyltransferase</keyword>
<reference evidence="4 5" key="1">
    <citation type="submission" date="2016-11" db="EMBL/GenBank/DDBJ databases">
        <authorList>
            <person name="Jaros S."/>
            <person name="Januszkiewicz K."/>
            <person name="Wedrychowicz H."/>
        </authorList>
    </citation>
    <scope>NUCLEOTIDE SEQUENCE [LARGE SCALE GENOMIC DNA]</scope>
    <source>
        <strain evidence="4 5">DSM 27406</strain>
    </source>
</reference>
<accession>A0A1M7BYM0</accession>
<evidence type="ECO:0000313" key="5">
    <source>
        <dbReference type="Proteomes" id="UP000184420"/>
    </source>
</evidence>
<protein>
    <submittedName>
        <fullName evidence="4">Aminoglycoside 3-N-acetyltransferase I</fullName>
    </submittedName>
</protein>
<dbReference type="EMBL" id="FRBL01000004">
    <property type="protein sequence ID" value="SHL60027.1"/>
    <property type="molecule type" value="Genomic_DNA"/>
</dbReference>
<evidence type="ECO:0000256" key="1">
    <source>
        <dbReference type="ARBA" id="ARBA00022679"/>
    </source>
</evidence>
<dbReference type="PANTHER" id="PTHR42919">
    <property type="entry name" value="N-ALPHA-ACETYLTRANSFERASE"/>
    <property type="match status" value="1"/>
</dbReference>
<dbReference type="RefSeq" id="WP_073080703.1">
    <property type="nucleotide sequence ID" value="NZ_FRBL01000004.1"/>
</dbReference>
<dbReference type="SUPFAM" id="SSF55729">
    <property type="entry name" value="Acyl-CoA N-acyltransferases (Nat)"/>
    <property type="match status" value="1"/>
</dbReference>
<gene>
    <name evidence="4" type="ORF">SAMN05444266_104127</name>
</gene>
<dbReference type="STRING" id="1419482.SAMN05444266_104127"/>
<dbReference type="PROSITE" id="PS51186">
    <property type="entry name" value="GNAT"/>
    <property type="match status" value="1"/>
</dbReference>
<sequence length="148" mass="16635">MSVSISRLTAADLPAFISILHIYEAVFEMEEFTLPAENYLLRLLSNNDFIVLAARDADGKVLGGLTAYVLPSYFEETASVYLYDLAVDPAEQRRGLGSMLLNGLRDYCQQHNIGEFFVQAMEGDTEAMRFYNATGGKPMRVIHYDYEA</sequence>